<dbReference type="RefSeq" id="WP_151125062.1">
    <property type="nucleotide sequence ID" value="NZ_CP088081.1"/>
</dbReference>
<gene>
    <name evidence="1" type="ORF">F7Q92_15810</name>
</gene>
<reference evidence="1 2" key="1">
    <citation type="submission" date="2019-09" db="EMBL/GenBank/DDBJ databases">
        <title>Draft genome sequences of 48 bacterial type strains from the CCUG.</title>
        <authorList>
            <person name="Tunovic T."/>
            <person name="Pineiro-Iglesias B."/>
            <person name="Unosson C."/>
            <person name="Inganas E."/>
            <person name="Ohlen M."/>
            <person name="Cardew S."/>
            <person name="Jensie-Markopoulos S."/>
            <person name="Salva-Serra F."/>
            <person name="Jaen-Luchoro D."/>
            <person name="Karlsson R."/>
            <person name="Svensson-Stadler L."/>
            <person name="Chun J."/>
            <person name="Moore E."/>
        </authorList>
    </citation>
    <scope>NUCLEOTIDE SEQUENCE [LARGE SCALE GENOMIC DNA]</scope>
    <source>
        <strain evidence="1 2">CCUG 30977</strain>
    </source>
</reference>
<organism evidence="1 2">
    <name type="scientific">Ideonella dechloratans</name>
    <dbReference type="NCBI Taxonomy" id="36863"/>
    <lineage>
        <taxon>Bacteria</taxon>
        <taxon>Pseudomonadati</taxon>
        <taxon>Pseudomonadota</taxon>
        <taxon>Betaproteobacteria</taxon>
        <taxon>Burkholderiales</taxon>
        <taxon>Sphaerotilaceae</taxon>
        <taxon>Ideonella</taxon>
    </lineage>
</organism>
<comment type="caution">
    <text evidence="1">The sequence shown here is derived from an EMBL/GenBank/DDBJ whole genome shotgun (WGS) entry which is preliminary data.</text>
</comment>
<dbReference type="EMBL" id="VZPB01000043">
    <property type="protein sequence ID" value="KAB0578082.1"/>
    <property type="molecule type" value="Genomic_DNA"/>
</dbReference>
<accession>A0A643FCG6</accession>
<dbReference type="AlphaFoldDB" id="A0A643FCG6"/>
<proteinExistence type="predicted"/>
<dbReference type="Proteomes" id="UP000430120">
    <property type="component" value="Unassembled WGS sequence"/>
</dbReference>
<protein>
    <submittedName>
        <fullName evidence="1">Uncharacterized protein</fullName>
    </submittedName>
</protein>
<name>A0A643FCG6_IDEDE</name>
<keyword evidence="2" id="KW-1185">Reference proteome</keyword>
<evidence type="ECO:0000313" key="2">
    <source>
        <dbReference type="Proteomes" id="UP000430120"/>
    </source>
</evidence>
<evidence type="ECO:0000313" key="1">
    <source>
        <dbReference type="EMBL" id="KAB0578082.1"/>
    </source>
</evidence>
<sequence>MTKNRVQYETAYIRMRTLLSEGDPSAEAKTTRFLDAKELIEKYELAVDRREALPSREAIAEAAFWLLFYTGLKHDSSKLKLVALLMTPEIGVSMYDIMPSVVALKNKATTLAESKIAEADELTPLVVKPRIIPDFF</sequence>